<reference evidence="4" key="1">
    <citation type="journal article" date="2014" name="Genome Announc.">
        <title>Draft genome sequence of Colletotrichum sublineola, a destructive pathogen of cultivated sorghum.</title>
        <authorList>
            <person name="Baroncelli R."/>
            <person name="Sanz-Martin J.M."/>
            <person name="Rech G.E."/>
            <person name="Sukno S.A."/>
            <person name="Thon M.R."/>
        </authorList>
    </citation>
    <scope>NUCLEOTIDE SEQUENCE [LARGE SCALE GENOMIC DNA]</scope>
    <source>
        <strain evidence="4">TX430BB</strain>
    </source>
</reference>
<keyword evidence="2" id="KW-0732">Signal</keyword>
<name>A0A066X2K2_COLSU</name>
<feature type="region of interest" description="Disordered" evidence="1">
    <location>
        <begin position="150"/>
        <end position="170"/>
    </location>
</feature>
<dbReference type="OMA" id="ATAINHP"/>
<evidence type="ECO:0000256" key="2">
    <source>
        <dbReference type="SAM" id="SignalP"/>
    </source>
</evidence>
<sequence>MRPSTLVFAALAVTANAVQVPNRASEALAAADAAVVGRRDLNACNSVATSLLPKITDGVPTPPADVAAYLALSATITDPCSDPTITGSIGSAYSTYASSYTSWRNDHMSDFRAVWQACSDVPGVADVILPTGTGQCSSLVAQITSAGPVNPGSGGGGGGGGGSGNGVGNAAGPRETGAVLAAAAGTSPIKAPLRHCRMAKFQLATASCGCFRFRLSQHSSWASPLIMTLPHETPVHWAAFAQASMHAPMLGASTLNMSTAPSSPE</sequence>
<evidence type="ECO:0008006" key="5">
    <source>
        <dbReference type="Google" id="ProtNLM"/>
    </source>
</evidence>
<dbReference type="HOGENOM" id="CLU_091752_1_0_1"/>
<proteinExistence type="predicted"/>
<evidence type="ECO:0000313" key="3">
    <source>
        <dbReference type="EMBL" id="KDN61919.1"/>
    </source>
</evidence>
<accession>A0A066X2K2</accession>
<evidence type="ECO:0000256" key="1">
    <source>
        <dbReference type="SAM" id="MobiDB-lite"/>
    </source>
</evidence>
<feature type="compositionally biased region" description="Gly residues" evidence="1">
    <location>
        <begin position="152"/>
        <end position="169"/>
    </location>
</feature>
<dbReference type="Proteomes" id="UP000027238">
    <property type="component" value="Unassembled WGS sequence"/>
</dbReference>
<dbReference type="eggNOG" id="ENOG502SSM3">
    <property type="taxonomic scope" value="Eukaryota"/>
</dbReference>
<protein>
    <recommendedName>
        <fullName evidence="5">Infection structure specific protein</fullName>
    </recommendedName>
</protein>
<organism evidence="3 4">
    <name type="scientific">Colletotrichum sublineola</name>
    <name type="common">Sorghum anthracnose fungus</name>
    <dbReference type="NCBI Taxonomy" id="1173701"/>
    <lineage>
        <taxon>Eukaryota</taxon>
        <taxon>Fungi</taxon>
        <taxon>Dikarya</taxon>
        <taxon>Ascomycota</taxon>
        <taxon>Pezizomycotina</taxon>
        <taxon>Sordariomycetes</taxon>
        <taxon>Hypocreomycetidae</taxon>
        <taxon>Glomerellales</taxon>
        <taxon>Glomerellaceae</taxon>
        <taxon>Colletotrichum</taxon>
        <taxon>Colletotrichum graminicola species complex</taxon>
    </lineage>
</organism>
<dbReference type="OrthoDB" id="4845881at2759"/>
<evidence type="ECO:0000313" key="4">
    <source>
        <dbReference type="Proteomes" id="UP000027238"/>
    </source>
</evidence>
<dbReference type="AlphaFoldDB" id="A0A066X2K2"/>
<dbReference type="EMBL" id="JMSE01001373">
    <property type="protein sequence ID" value="KDN61919.1"/>
    <property type="molecule type" value="Genomic_DNA"/>
</dbReference>
<feature type="chain" id="PRO_5001629703" description="Infection structure specific protein" evidence="2">
    <location>
        <begin position="18"/>
        <end position="265"/>
    </location>
</feature>
<comment type="caution">
    <text evidence="3">The sequence shown here is derived from an EMBL/GenBank/DDBJ whole genome shotgun (WGS) entry which is preliminary data.</text>
</comment>
<keyword evidence="4" id="KW-1185">Reference proteome</keyword>
<gene>
    <name evidence="3" type="ORF">CSUB01_09929</name>
</gene>
<feature type="signal peptide" evidence="2">
    <location>
        <begin position="1"/>
        <end position="17"/>
    </location>
</feature>